<dbReference type="GO" id="GO:0016829">
    <property type="term" value="F:lyase activity"/>
    <property type="evidence" value="ECO:0007669"/>
    <property type="project" value="UniProtKB-KW"/>
</dbReference>
<keyword evidence="2" id="KW-0560">Oxidoreductase</keyword>
<accession>A0A7W8QH91</accession>
<feature type="domain" description="Glyoxalase-like" evidence="1">
    <location>
        <begin position="6"/>
        <end position="148"/>
    </location>
</feature>
<dbReference type="SUPFAM" id="SSF54593">
    <property type="entry name" value="Glyoxalase/Bleomycin resistance protein/Dihydroxybiphenyl dioxygenase"/>
    <property type="match status" value="1"/>
</dbReference>
<proteinExistence type="predicted"/>
<dbReference type="PANTHER" id="PTHR35908:SF1">
    <property type="entry name" value="CONSERVED PROTEIN"/>
    <property type="match status" value="1"/>
</dbReference>
<dbReference type="Pfam" id="PF18029">
    <property type="entry name" value="Glyoxalase_6"/>
    <property type="match status" value="1"/>
</dbReference>
<comment type="caution">
    <text evidence="2">The sequence shown here is derived from an EMBL/GenBank/DDBJ whole genome shotgun (WGS) entry which is preliminary data.</text>
</comment>
<evidence type="ECO:0000313" key="3">
    <source>
        <dbReference type="Proteomes" id="UP000572635"/>
    </source>
</evidence>
<gene>
    <name evidence="2" type="ORF">HDA36_000496</name>
</gene>
<dbReference type="PANTHER" id="PTHR35908">
    <property type="entry name" value="HYPOTHETICAL FUSION PROTEIN"/>
    <property type="match status" value="1"/>
</dbReference>
<protein>
    <submittedName>
        <fullName evidence="2">Catechol 2,3-dioxygenase-like lactoylglutathione lyase family enzyme</fullName>
    </submittedName>
</protein>
<keyword evidence="2" id="KW-0456">Lyase</keyword>
<evidence type="ECO:0000259" key="1">
    <source>
        <dbReference type="Pfam" id="PF18029"/>
    </source>
</evidence>
<dbReference type="AlphaFoldDB" id="A0A7W8QH91"/>
<dbReference type="InterPro" id="IPR029068">
    <property type="entry name" value="Glyas_Bleomycin-R_OHBP_Dase"/>
</dbReference>
<organism evidence="2 3">
    <name type="scientific">Nocardiopsis composta</name>
    <dbReference type="NCBI Taxonomy" id="157465"/>
    <lineage>
        <taxon>Bacteria</taxon>
        <taxon>Bacillati</taxon>
        <taxon>Actinomycetota</taxon>
        <taxon>Actinomycetes</taxon>
        <taxon>Streptosporangiales</taxon>
        <taxon>Nocardiopsidaceae</taxon>
        <taxon>Nocardiopsis</taxon>
    </lineage>
</organism>
<dbReference type="Proteomes" id="UP000572635">
    <property type="component" value="Unassembled WGS sequence"/>
</dbReference>
<keyword evidence="2" id="KW-0223">Dioxygenase</keyword>
<dbReference type="Gene3D" id="3.10.180.10">
    <property type="entry name" value="2,3-Dihydroxybiphenyl 1,2-Dioxygenase, domain 1"/>
    <property type="match status" value="1"/>
</dbReference>
<reference evidence="2 3" key="1">
    <citation type="submission" date="2020-08" db="EMBL/GenBank/DDBJ databases">
        <title>Sequencing the genomes of 1000 actinobacteria strains.</title>
        <authorList>
            <person name="Klenk H.-P."/>
        </authorList>
    </citation>
    <scope>NUCLEOTIDE SEQUENCE [LARGE SCALE GENOMIC DNA]</scope>
    <source>
        <strain evidence="2 3">DSM 44551</strain>
    </source>
</reference>
<dbReference type="InterPro" id="IPR041581">
    <property type="entry name" value="Glyoxalase_6"/>
</dbReference>
<dbReference type="RefSeq" id="WP_184388266.1">
    <property type="nucleotide sequence ID" value="NZ_BAAAJD010000023.1"/>
</dbReference>
<sequence length="149" mass="16462">MAVEWQLVVDSAEPIALSRFWAEALGYEPEDNSALIEKLAADGVVTGEHYTVVDGRKAWIGAAAIRHPDDPVQEFTGFGLGRRLLFQTVPEAKAVKNRLHIDLRVGPERRDAEVERLRSLGAAVVREVVEPGAHHVTMLDPEGNEFDVQ</sequence>
<name>A0A7W8QH91_9ACTN</name>
<dbReference type="EMBL" id="JACHDB010000001">
    <property type="protein sequence ID" value="MBB5430412.1"/>
    <property type="molecule type" value="Genomic_DNA"/>
</dbReference>
<dbReference type="GO" id="GO:0051213">
    <property type="term" value="F:dioxygenase activity"/>
    <property type="evidence" value="ECO:0007669"/>
    <property type="project" value="UniProtKB-KW"/>
</dbReference>
<keyword evidence="3" id="KW-1185">Reference proteome</keyword>
<evidence type="ECO:0000313" key="2">
    <source>
        <dbReference type="EMBL" id="MBB5430412.1"/>
    </source>
</evidence>